<evidence type="ECO:0000313" key="4">
    <source>
        <dbReference type="Proteomes" id="UP000605148"/>
    </source>
</evidence>
<gene>
    <name evidence="3" type="primary">stp1</name>
    <name evidence="3" type="ORF">GCM10011316_17510</name>
</gene>
<feature type="domain" description="PPM-type phosphatase" evidence="2">
    <location>
        <begin position="4"/>
        <end position="219"/>
    </location>
</feature>
<comment type="caution">
    <text evidence="3">The sequence shown here is derived from an EMBL/GenBank/DDBJ whole genome shotgun (WGS) entry which is preliminary data.</text>
</comment>
<organism evidence="3 4">
    <name type="scientific">Roseibium aquae</name>
    <dbReference type="NCBI Taxonomy" id="1323746"/>
    <lineage>
        <taxon>Bacteria</taxon>
        <taxon>Pseudomonadati</taxon>
        <taxon>Pseudomonadota</taxon>
        <taxon>Alphaproteobacteria</taxon>
        <taxon>Hyphomicrobiales</taxon>
        <taxon>Stappiaceae</taxon>
        <taxon>Roseibium</taxon>
    </lineage>
</organism>
<dbReference type="GO" id="GO:0004722">
    <property type="term" value="F:protein serine/threonine phosphatase activity"/>
    <property type="evidence" value="ECO:0007669"/>
    <property type="project" value="InterPro"/>
</dbReference>
<reference evidence="3" key="2">
    <citation type="submission" date="2020-09" db="EMBL/GenBank/DDBJ databases">
        <authorList>
            <person name="Sun Q."/>
            <person name="Zhou Y."/>
        </authorList>
    </citation>
    <scope>NUCLEOTIDE SEQUENCE</scope>
    <source>
        <strain evidence="3">CGMCC 1.12426</strain>
    </source>
</reference>
<dbReference type="SMART" id="SM00331">
    <property type="entry name" value="PP2C_SIG"/>
    <property type="match status" value="1"/>
</dbReference>
<name>A0A916X0Q6_9HYPH</name>
<dbReference type="PROSITE" id="PS51746">
    <property type="entry name" value="PPM_2"/>
    <property type="match status" value="1"/>
</dbReference>
<dbReference type="InterPro" id="IPR001932">
    <property type="entry name" value="PPM-type_phosphatase-like_dom"/>
</dbReference>
<dbReference type="InterPro" id="IPR036457">
    <property type="entry name" value="PPM-type-like_dom_sf"/>
</dbReference>
<dbReference type="SUPFAM" id="SSF81606">
    <property type="entry name" value="PP2C-like"/>
    <property type="match status" value="1"/>
</dbReference>
<dbReference type="InterPro" id="IPR015655">
    <property type="entry name" value="PP2C"/>
</dbReference>
<dbReference type="Proteomes" id="UP000605148">
    <property type="component" value="Unassembled WGS sequence"/>
</dbReference>
<evidence type="ECO:0000256" key="1">
    <source>
        <dbReference type="SAM" id="MobiDB-lite"/>
    </source>
</evidence>
<proteinExistence type="predicted"/>
<dbReference type="SMART" id="SM00332">
    <property type="entry name" value="PP2Cc"/>
    <property type="match status" value="1"/>
</dbReference>
<dbReference type="EMBL" id="BMFA01000004">
    <property type="protein sequence ID" value="GGB45893.1"/>
    <property type="molecule type" value="Genomic_DNA"/>
</dbReference>
<dbReference type="Gene3D" id="3.60.40.10">
    <property type="entry name" value="PPM-type phosphatase domain"/>
    <property type="match status" value="1"/>
</dbReference>
<protein>
    <submittedName>
        <fullName evidence="3">Serine/threonine phosphoprotein phosphatase Stp1</fullName>
    </submittedName>
</protein>
<dbReference type="Pfam" id="PF13672">
    <property type="entry name" value="PP2C_2"/>
    <property type="match status" value="1"/>
</dbReference>
<keyword evidence="4" id="KW-1185">Reference proteome</keyword>
<evidence type="ECO:0000259" key="2">
    <source>
        <dbReference type="PROSITE" id="PS51746"/>
    </source>
</evidence>
<accession>A0A916X0Q6</accession>
<dbReference type="PANTHER" id="PTHR47992">
    <property type="entry name" value="PROTEIN PHOSPHATASE"/>
    <property type="match status" value="1"/>
</dbReference>
<evidence type="ECO:0000313" key="3">
    <source>
        <dbReference type="EMBL" id="GGB45893.1"/>
    </source>
</evidence>
<feature type="region of interest" description="Disordered" evidence="1">
    <location>
        <begin position="1"/>
        <end position="20"/>
    </location>
</feature>
<reference evidence="3" key="1">
    <citation type="journal article" date="2014" name="Int. J. Syst. Evol. Microbiol.">
        <title>Complete genome sequence of Corynebacterium casei LMG S-19264T (=DSM 44701T), isolated from a smear-ripened cheese.</title>
        <authorList>
            <consortium name="US DOE Joint Genome Institute (JGI-PGF)"/>
            <person name="Walter F."/>
            <person name="Albersmeier A."/>
            <person name="Kalinowski J."/>
            <person name="Ruckert C."/>
        </authorList>
    </citation>
    <scope>NUCLEOTIDE SEQUENCE</scope>
    <source>
        <strain evidence="3">CGMCC 1.12426</strain>
    </source>
</reference>
<dbReference type="AlphaFoldDB" id="A0A916X0Q6"/>
<sequence>MTIRAEAVTHRGPRHAQNEDSFFSSPETGLFAVADGMGGHRDGHLASAAVIEEIAGLRQYPLAQAFGHKVAAVDAAIHRANERLYRAYLDQPELGITGTTVVSLVLCGDLATCLWSGDSRLYLFRADHLFLLSEDHTDNVGRLTNAIGADADPGLEQRTIEVLRGDTFVLCTDGLFKGITETELADCLADWSDGAADRLLFKAIDGGSRDDITFIIAQVAG</sequence>
<dbReference type="CDD" id="cd00143">
    <property type="entry name" value="PP2Cc"/>
    <property type="match status" value="1"/>
</dbReference>